<dbReference type="GO" id="GO:0006950">
    <property type="term" value="P:response to stress"/>
    <property type="evidence" value="ECO:0007669"/>
    <property type="project" value="TreeGrafter"/>
</dbReference>
<reference evidence="5" key="1">
    <citation type="submission" date="2016-02" db="EMBL/GenBank/DDBJ databases">
        <authorList>
            <person name="Rodrigo-Torres Lidia"/>
            <person name="Arahal R.David."/>
        </authorList>
    </citation>
    <scope>NUCLEOTIDE SEQUENCE [LARGE SCALE GENOMIC DNA]</scope>
    <source>
        <strain evidence="5">CECT 8713</strain>
    </source>
</reference>
<dbReference type="PANTHER" id="PTHR33164">
    <property type="entry name" value="TRANSCRIPTIONAL REGULATOR, MARR FAMILY"/>
    <property type="match status" value="1"/>
</dbReference>
<feature type="coiled-coil region" evidence="2">
    <location>
        <begin position="116"/>
        <end position="143"/>
    </location>
</feature>
<comment type="subcellular location">
    <subcellularLocation>
        <location evidence="1">Cytoplasm</location>
    </subcellularLocation>
</comment>
<evidence type="ECO:0000313" key="5">
    <source>
        <dbReference type="Proteomes" id="UP000073601"/>
    </source>
</evidence>
<organism evidence="4 5">
    <name type="scientific">Grimontia marina</name>
    <dbReference type="NCBI Taxonomy" id="646534"/>
    <lineage>
        <taxon>Bacteria</taxon>
        <taxon>Pseudomonadati</taxon>
        <taxon>Pseudomonadota</taxon>
        <taxon>Gammaproteobacteria</taxon>
        <taxon>Vibrionales</taxon>
        <taxon>Vibrionaceae</taxon>
        <taxon>Grimontia</taxon>
    </lineage>
</organism>
<evidence type="ECO:0000256" key="2">
    <source>
        <dbReference type="SAM" id="Coils"/>
    </source>
</evidence>
<dbReference type="OrthoDB" id="5522755at2"/>
<dbReference type="Gene3D" id="1.10.10.10">
    <property type="entry name" value="Winged helix-like DNA-binding domain superfamily/Winged helix DNA-binding domain"/>
    <property type="match status" value="1"/>
</dbReference>
<accession>A0A128FE07</accession>
<evidence type="ECO:0000259" key="3">
    <source>
        <dbReference type="PROSITE" id="PS50995"/>
    </source>
</evidence>
<protein>
    <submittedName>
        <fullName evidence="4">Transcriptional repressor MprA</fullName>
    </submittedName>
</protein>
<dbReference type="PANTHER" id="PTHR33164:SF5">
    <property type="entry name" value="ORGANIC HYDROPEROXIDE RESISTANCE TRANSCRIPTIONAL REGULATOR"/>
    <property type="match status" value="1"/>
</dbReference>
<dbReference type="PROSITE" id="PS50995">
    <property type="entry name" value="HTH_MARR_2"/>
    <property type="match status" value="1"/>
</dbReference>
<name>A0A128FE07_9GAMM</name>
<dbReference type="AlphaFoldDB" id="A0A128FE07"/>
<evidence type="ECO:0000313" key="4">
    <source>
        <dbReference type="EMBL" id="CZF85037.1"/>
    </source>
</evidence>
<evidence type="ECO:0000256" key="1">
    <source>
        <dbReference type="ARBA" id="ARBA00004496"/>
    </source>
</evidence>
<dbReference type="SUPFAM" id="SSF46785">
    <property type="entry name" value="Winged helix' DNA-binding domain"/>
    <property type="match status" value="1"/>
</dbReference>
<proteinExistence type="predicted"/>
<gene>
    <name evidence="4" type="ORF">GMA8713_03351</name>
</gene>
<dbReference type="EMBL" id="FIZY01000034">
    <property type="protein sequence ID" value="CZF85037.1"/>
    <property type="molecule type" value="Genomic_DNA"/>
</dbReference>
<dbReference type="Proteomes" id="UP000073601">
    <property type="component" value="Unassembled WGS sequence"/>
</dbReference>
<dbReference type="InterPro" id="IPR039422">
    <property type="entry name" value="MarR/SlyA-like"/>
</dbReference>
<dbReference type="InterPro" id="IPR036390">
    <property type="entry name" value="WH_DNA-bd_sf"/>
</dbReference>
<dbReference type="GO" id="GO:0003700">
    <property type="term" value="F:DNA-binding transcription factor activity"/>
    <property type="evidence" value="ECO:0007669"/>
    <property type="project" value="InterPro"/>
</dbReference>
<dbReference type="Pfam" id="PF12802">
    <property type="entry name" value="MarR_2"/>
    <property type="match status" value="1"/>
</dbReference>
<feature type="domain" description="HTH marR-type" evidence="3">
    <location>
        <begin position="4"/>
        <end position="139"/>
    </location>
</feature>
<dbReference type="InterPro" id="IPR000835">
    <property type="entry name" value="HTH_MarR-typ"/>
</dbReference>
<dbReference type="InterPro" id="IPR036388">
    <property type="entry name" value="WH-like_DNA-bd_sf"/>
</dbReference>
<dbReference type="SMART" id="SM00347">
    <property type="entry name" value="HTH_MARR"/>
    <property type="match status" value="1"/>
</dbReference>
<sequence length="187" mass="20784">MSTINPLTDILERIVTLHRNEVRLVGVEYGLHPVHLEVLYYLSRCNKFSDTPAAVTEFLGTTKGTTSQSITLLASKGFLNKEKDPDDRRVTHLVLTEKGKEVASKAIPPVVLINGLEQLGNDSEALREQLETLLRSMQKATNSASFGVCKTCKFHQPVSDGVFFCKLTKETLDLEGGELLCREHTIK</sequence>
<dbReference type="GO" id="GO:0005737">
    <property type="term" value="C:cytoplasm"/>
    <property type="evidence" value="ECO:0007669"/>
    <property type="project" value="UniProtKB-SubCell"/>
</dbReference>
<keyword evidence="5" id="KW-1185">Reference proteome</keyword>
<keyword evidence="2" id="KW-0175">Coiled coil</keyword>
<dbReference type="RefSeq" id="WP_062712326.1">
    <property type="nucleotide sequence ID" value="NZ_CAWRCI010000034.1"/>
</dbReference>